<dbReference type="RefSeq" id="WP_025865441.1">
    <property type="nucleotide sequence ID" value="NZ_BLAX01000001.1"/>
</dbReference>
<organism evidence="4 5">
    <name type="scientific">Prolixibacter bellariivorans</name>
    <dbReference type="NCBI Taxonomy" id="314319"/>
    <lineage>
        <taxon>Bacteria</taxon>
        <taxon>Pseudomonadati</taxon>
        <taxon>Bacteroidota</taxon>
        <taxon>Bacteroidia</taxon>
        <taxon>Marinilabiliales</taxon>
        <taxon>Prolixibacteraceae</taxon>
        <taxon>Prolixibacter</taxon>
    </lineage>
</organism>
<proteinExistence type="predicted"/>
<dbReference type="Pfam" id="PF16344">
    <property type="entry name" value="FecR_C"/>
    <property type="match status" value="1"/>
</dbReference>
<dbReference type="EMBL" id="BLAX01000001">
    <property type="protein sequence ID" value="GET34787.1"/>
    <property type="molecule type" value="Genomic_DNA"/>
</dbReference>
<name>A0A5M4B516_9BACT</name>
<dbReference type="InterPro" id="IPR006860">
    <property type="entry name" value="FecR"/>
</dbReference>
<dbReference type="PANTHER" id="PTHR30273:SF2">
    <property type="entry name" value="PROTEIN FECR"/>
    <property type="match status" value="1"/>
</dbReference>
<dbReference type="Proteomes" id="UP000391834">
    <property type="component" value="Unassembled WGS sequence"/>
</dbReference>
<evidence type="ECO:0000313" key="4">
    <source>
        <dbReference type="EMBL" id="GET34787.1"/>
    </source>
</evidence>
<dbReference type="AlphaFoldDB" id="A0A5M4B516"/>
<feature type="domain" description="FecR protein" evidence="2">
    <location>
        <begin position="126"/>
        <end position="220"/>
    </location>
</feature>
<feature type="transmembrane region" description="Helical" evidence="1">
    <location>
        <begin position="88"/>
        <end position="108"/>
    </location>
</feature>
<dbReference type="PANTHER" id="PTHR30273">
    <property type="entry name" value="PERIPLASMIC SIGNAL SENSOR AND SIGMA FACTOR ACTIVATOR FECR-RELATED"/>
    <property type="match status" value="1"/>
</dbReference>
<dbReference type="OrthoDB" id="710640at2"/>
<keyword evidence="5" id="KW-1185">Reference proteome</keyword>
<keyword evidence="1" id="KW-0812">Transmembrane</keyword>
<dbReference type="Gene3D" id="3.55.50.30">
    <property type="match status" value="1"/>
</dbReference>
<evidence type="ECO:0000259" key="2">
    <source>
        <dbReference type="Pfam" id="PF04773"/>
    </source>
</evidence>
<protein>
    <recommendedName>
        <fullName evidence="6">Anti-sigma factor</fullName>
    </recommendedName>
</protein>
<keyword evidence="1" id="KW-0472">Membrane</keyword>
<dbReference type="Gene3D" id="2.60.120.1440">
    <property type="match status" value="1"/>
</dbReference>
<dbReference type="InterPro" id="IPR012373">
    <property type="entry name" value="Ferrdict_sens_TM"/>
</dbReference>
<feature type="domain" description="Protein FecR C-terminal" evidence="3">
    <location>
        <begin position="266"/>
        <end position="333"/>
    </location>
</feature>
<dbReference type="Pfam" id="PF04773">
    <property type="entry name" value="FecR"/>
    <property type="match status" value="1"/>
</dbReference>
<accession>A0A5M4B516</accession>
<reference evidence="4 5" key="1">
    <citation type="submission" date="2019-10" db="EMBL/GenBank/DDBJ databases">
        <title>Prolixibacter strains distinguished by the presence of nitrate reductase genes were adept at nitrate-dependent anaerobic corrosion of metallic iron and carbon steel.</title>
        <authorList>
            <person name="Iino T."/>
            <person name="Shono N."/>
            <person name="Ito K."/>
            <person name="Nakamura R."/>
            <person name="Sueoka K."/>
            <person name="Harayama S."/>
            <person name="Ohkuma M."/>
        </authorList>
    </citation>
    <scope>NUCLEOTIDE SEQUENCE [LARGE SCALE GENOMIC DNA]</scope>
    <source>
        <strain evidence="4 5">JCM 13498</strain>
    </source>
</reference>
<gene>
    <name evidence="4" type="ORF">PbJCM13498_36500</name>
</gene>
<comment type="caution">
    <text evidence="4">The sequence shown here is derived from an EMBL/GenBank/DDBJ whole genome shotgun (WGS) entry which is preliminary data.</text>
</comment>
<evidence type="ECO:0000259" key="3">
    <source>
        <dbReference type="Pfam" id="PF16344"/>
    </source>
</evidence>
<evidence type="ECO:0008006" key="6">
    <source>
        <dbReference type="Google" id="ProtNLM"/>
    </source>
</evidence>
<keyword evidence="1" id="KW-1133">Transmembrane helix</keyword>
<evidence type="ECO:0000313" key="5">
    <source>
        <dbReference type="Proteomes" id="UP000391834"/>
    </source>
</evidence>
<sequence length="337" mass="39218">MKKNISDHLFDKQFQNKLTKDSLRDYHEEKRKNRESALALLIGYVLKWKRNEIQQSQIGDDDFKRIKHESLDIFRRKSKFSGHFIKRLPRIAAAASILLILGVTSYFLGERHFFSSGDLQSQVIEFNTPRGQQSEVTLPDGTFVALNYDSKLKYHISPDKKLQEIELVGEAYFKVTHNKSRVFRVITPNMSVNVLGTQFDVRAYPEDNRTETTLLKGVVEIKDIPQKEAPVMLKPGEQWSYDKSTGQDKVVKANANLVTTWRTGEYHFNRQPLNEIAKTLERMYKVNIHFRDVELGKEVFSGAAYKDDNIEKFFDLVNLTIPIKVQRDSTDIWIERK</sequence>
<dbReference type="InterPro" id="IPR032508">
    <property type="entry name" value="FecR_C"/>
</dbReference>
<dbReference type="GO" id="GO:0016989">
    <property type="term" value="F:sigma factor antagonist activity"/>
    <property type="evidence" value="ECO:0007669"/>
    <property type="project" value="TreeGrafter"/>
</dbReference>
<evidence type="ECO:0000256" key="1">
    <source>
        <dbReference type="SAM" id="Phobius"/>
    </source>
</evidence>